<protein>
    <recommendedName>
        <fullName evidence="3">Knr4/Smi1-like domain-containing protein</fullName>
    </recommendedName>
</protein>
<comment type="caution">
    <text evidence="1">The sequence shown here is derived from an EMBL/GenBank/DDBJ whole genome shotgun (WGS) entry which is preliminary data.</text>
</comment>
<proteinExistence type="predicted"/>
<dbReference type="InterPro" id="IPR037883">
    <property type="entry name" value="Knr4/Smi1-like_sf"/>
</dbReference>
<dbReference type="Gene3D" id="3.40.1580.10">
    <property type="entry name" value="SMI1/KNR4-like"/>
    <property type="match status" value="1"/>
</dbReference>
<evidence type="ECO:0000313" key="2">
    <source>
        <dbReference type="Proteomes" id="UP000261284"/>
    </source>
</evidence>
<evidence type="ECO:0000313" key="1">
    <source>
        <dbReference type="EMBL" id="RFM29674.1"/>
    </source>
</evidence>
<sequence length="211" mass="23969">MAKAYFDAYMKFSQATVPYRKTLPAAMITSAPSEDGWVKWQPIPGTLTMTDYENLEKRFGVTLPPSFIEWHRSFYFLDGDCGIIRLPESNPAQPLKELIVNFDWEIGRELIAEKLYPFGEEGNDAGPLVFDGRTLVPGNEFPIRIYDQEEGNPPEGLSEIIFSSFPKLLECITYFLEQRAHKETAEIIPAFFDIDPTGAGGPGRTYWEAWV</sequence>
<dbReference type="AlphaFoldDB" id="A0A3E1NPC2"/>
<dbReference type="SUPFAM" id="SSF160631">
    <property type="entry name" value="SMI1/KNR4-like"/>
    <property type="match status" value="1"/>
</dbReference>
<reference evidence="1 2" key="1">
    <citation type="submission" date="2018-08" db="EMBL/GenBank/DDBJ databases">
        <title>Chitinophagaceae sp. K23C18032701, a novel bacterium isolated from forest soil.</title>
        <authorList>
            <person name="Wang C."/>
        </authorList>
    </citation>
    <scope>NUCLEOTIDE SEQUENCE [LARGE SCALE GENOMIC DNA]</scope>
    <source>
        <strain evidence="1 2">K23C18032701</strain>
    </source>
</reference>
<accession>A0A3E1NPC2</accession>
<dbReference type="Proteomes" id="UP000261284">
    <property type="component" value="Unassembled WGS sequence"/>
</dbReference>
<dbReference type="EMBL" id="QTJU01000001">
    <property type="protein sequence ID" value="RFM29674.1"/>
    <property type="molecule type" value="Genomic_DNA"/>
</dbReference>
<organism evidence="1 2">
    <name type="scientific">Deminuibacter soli</name>
    <dbReference type="NCBI Taxonomy" id="2291815"/>
    <lineage>
        <taxon>Bacteria</taxon>
        <taxon>Pseudomonadati</taxon>
        <taxon>Bacteroidota</taxon>
        <taxon>Chitinophagia</taxon>
        <taxon>Chitinophagales</taxon>
        <taxon>Chitinophagaceae</taxon>
        <taxon>Deminuibacter</taxon>
    </lineage>
</organism>
<keyword evidence="2" id="KW-1185">Reference proteome</keyword>
<name>A0A3E1NPC2_9BACT</name>
<evidence type="ECO:0008006" key="3">
    <source>
        <dbReference type="Google" id="ProtNLM"/>
    </source>
</evidence>
<gene>
    <name evidence="1" type="ORF">DXN05_01450</name>
</gene>